<dbReference type="InterPro" id="IPR014710">
    <property type="entry name" value="RmlC-like_jellyroll"/>
</dbReference>
<protein>
    <submittedName>
        <fullName evidence="2">Cupin</fullName>
    </submittedName>
</protein>
<reference evidence="2 3" key="1">
    <citation type="submission" date="2015-10" db="EMBL/GenBank/DDBJ databases">
        <title>Erysipelothrix larvae sp. LV19 isolated from the larval gut of the rhinoceros beetle, Trypoxylus dichotomus.</title>
        <authorList>
            <person name="Lim S."/>
            <person name="Kim B.-C."/>
        </authorList>
    </citation>
    <scope>NUCLEOTIDE SEQUENCE [LARGE SCALE GENOMIC DNA]</scope>
    <source>
        <strain evidence="2 3">LV19</strain>
    </source>
</reference>
<accession>A0A0X8H169</accession>
<evidence type="ECO:0000259" key="1">
    <source>
        <dbReference type="Pfam" id="PF07883"/>
    </source>
</evidence>
<evidence type="ECO:0000313" key="3">
    <source>
        <dbReference type="Proteomes" id="UP000063781"/>
    </source>
</evidence>
<dbReference type="OrthoDB" id="9793184at2"/>
<dbReference type="Pfam" id="PF07883">
    <property type="entry name" value="Cupin_2"/>
    <property type="match status" value="1"/>
</dbReference>
<dbReference type="InterPro" id="IPR011051">
    <property type="entry name" value="RmlC_Cupin_sf"/>
</dbReference>
<dbReference type="KEGG" id="erl:AOC36_08975"/>
<gene>
    <name evidence="2" type="ORF">AOC36_08975</name>
</gene>
<dbReference type="RefSeq" id="WP_067633517.1">
    <property type="nucleotide sequence ID" value="NZ_CP013213.1"/>
</dbReference>
<dbReference type="AlphaFoldDB" id="A0A0X8H169"/>
<feature type="domain" description="Cupin type-2" evidence="1">
    <location>
        <begin position="42"/>
        <end position="106"/>
    </location>
</feature>
<sequence>MIKNLESAQIMKLDEQVDYATGQVVSKTLSQNKNVSLTLFAFDQHEGLSTHTSTGDALVQVLDGMVEIVIDDTPYTLHKGETICMPANVPHSLYATTRFKMLLTVVFAQ</sequence>
<dbReference type="CDD" id="cd02230">
    <property type="entry name" value="cupin_HP0902-like"/>
    <property type="match status" value="1"/>
</dbReference>
<proteinExistence type="predicted"/>
<dbReference type="Proteomes" id="UP000063781">
    <property type="component" value="Chromosome"/>
</dbReference>
<dbReference type="STRING" id="1514105.AOC36_08975"/>
<organism evidence="2 3">
    <name type="scientific">Erysipelothrix larvae</name>
    <dbReference type="NCBI Taxonomy" id="1514105"/>
    <lineage>
        <taxon>Bacteria</taxon>
        <taxon>Bacillati</taxon>
        <taxon>Bacillota</taxon>
        <taxon>Erysipelotrichia</taxon>
        <taxon>Erysipelotrichales</taxon>
        <taxon>Erysipelotrichaceae</taxon>
        <taxon>Erysipelothrix</taxon>
    </lineage>
</organism>
<evidence type="ECO:0000313" key="2">
    <source>
        <dbReference type="EMBL" id="AMC94115.1"/>
    </source>
</evidence>
<name>A0A0X8H169_9FIRM</name>
<dbReference type="InterPro" id="IPR013096">
    <property type="entry name" value="Cupin_2"/>
</dbReference>
<dbReference type="PANTHER" id="PTHR37694">
    <property type="entry name" value="SLR8022 PROTEIN"/>
    <property type="match status" value="1"/>
</dbReference>
<dbReference type="EMBL" id="CP013213">
    <property type="protein sequence ID" value="AMC94115.1"/>
    <property type="molecule type" value="Genomic_DNA"/>
</dbReference>
<dbReference type="Gene3D" id="2.60.120.10">
    <property type="entry name" value="Jelly Rolls"/>
    <property type="match status" value="1"/>
</dbReference>
<dbReference type="PANTHER" id="PTHR37694:SF1">
    <property type="entry name" value="SLR8022 PROTEIN"/>
    <property type="match status" value="1"/>
</dbReference>
<dbReference type="SUPFAM" id="SSF51182">
    <property type="entry name" value="RmlC-like cupins"/>
    <property type="match status" value="1"/>
</dbReference>
<keyword evidence="3" id="KW-1185">Reference proteome</keyword>